<dbReference type="STRING" id="436907.A7TM07"/>
<feature type="compositionally biased region" description="Basic residues" evidence="12">
    <location>
        <begin position="392"/>
        <end position="410"/>
    </location>
</feature>
<protein>
    <recommendedName>
        <fullName evidence="13">C2H2-type domain-containing protein</fullName>
    </recommendedName>
</protein>
<feature type="region of interest" description="Disordered" evidence="12">
    <location>
        <begin position="364"/>
        <end position="427"/>
    </location>
</feature>
<dbReference type="GO" id="GO:0071277">
    <property type="term" value="P:cellular response to calcium ion"/>
    <property type="evidence" value="ECO:0007669"/>
    <property type="project" value="UniProtKB-ARBA"/>
</dbReference>
<reference evidence="14 15" key="1">
    <citation type="journal article" date="2007" name="Proc. Natl. Acad. Sci. U.S.A.">
        <title>Independent sorting-out of thousands of duplicated gene pairs in two yeast species descended from a whole-genome duplication.</title>
        <authorList>
            <person name="Scannell D.R."/>
            <person name="Frank A.C."/>
            <person name="Conant G.C."/>
            <person name="Byrne K.P."/>
            <person name="Woolfit M."/>
            <person name="Wolfe K.H."/>
        </authorList>
    </citation>
    <scope>NUCLEOTIDE SEQUENCE [LARGE SCALE GENOMIC DNA]</scope>
    <source>
        <strain evidence="15">ATCC 22028 / DSM 70294 / BCRC 21397 / CBS 2163 / NBRC 10782 / NRRL Y-8283 / UCD 57-17</strain>
    </source>
</reference>
<evidence type="ECO:0000313" key="15">
    <source>
        <dbReference type="Proteomes" id="UP000000267"/>
    </source>
</evidence>
<dbReference type="GO" id="GO:0005737">
    <property type="term" value="C:cytoplasm"/>
    <property type="evidence" value="ECO:0007669"/>
    <property type="project" value="UniProtKB-SubCell"/>
</dbReference>
<dbReference type="OMA" id="TESNYHT"/>
<comment type="subcellular location">
    <subcellularLocation>
        <location evidence="2">Cytoplasm</location>
    </subcellularLocation>
    <subcellularLocation>
        <location evidence="1">Nucleus</location>
    </subcellularLocation>
</comment>
<keyword evidence="15" id="KW-1185">Reference proteome</keyword>
<dbReference type="KEGG" id="vpo:Kpol_1003p50"/>
<dbReference type="PhylomeDB" id="A7TM07"/>
<evidence type="ECO:0000256" key="10">
    <source>
        <dbReference type="ARBA" id="ARBA00023242"/>
    </source>
</evidence>
<keyword evidence="4" id="KW-0479">Metal-binding</keyword>
<keyword evidence="5" id="KW-0677">Repeat</keyword>
<feature type="compositionally biased region" description="Low complexity" evidence="12">
    <location>
        <begin position="47"/>
        <end position="67"/>
    </location>
</feature>
<dbReference type="GO" id="GO:0000981">
    <property type="term" value="F:DNA-binding transcription factor activity, RNA polymerase II-specific"/>
    <property type="evidence" value="ECO:0007669"/>
    <property type="project" value="TreeGrafter"/>
</dbReference>
<accession>A7TM07</accession>
<name>A7TM07_VANPO</name>
<keyword evidence="6 11" id="KW-0863">Zinc-finger</keyword>
<dbReference type="SMART" id="SM00355">
    <property type="entry name" value="ZnF_C2H2"/>
    <property type="match status" value="2"/>
</dbReference>
<evidence type="ECO:0000256" key="7">
    <source>
        <dbReference type="ARBA" id="ARBA00022833"/>
    </source>
</evidence>
<evidence type="ECO:0000256" key="1">
    <source>
        <dbReference type="ARBA" id="ARBA00004123"/>
    </source>
</evidence>
<evidence type="ECO:0000256" key="4">
    <source>
        <dbReference type="ARBA" id="ARBA00022723"/>
    </source>
</evidence>
<dbReference type="PROSITE" id="PS00028">
    <property type="entry name" value="ZINC_FINGER_C2H2_1"/>
    <property type="match status" value="2"/>
</dbReference>
<keyword evidence="7" id="KW-0862">Zinc</keyword>
<feature type="domain" description="C2H2-type" evidence="13">
    <location>
        <begin position="493"/>
        <end position="520"/>
    </location>
</feature>
<dbReference type="HOGENOM" id="CLU_030450_0_0_1"/>
<feature type="domain" description="C2H2-type" evidence="13">
    <location>
        <begin position="549"/>
        <end position="585"/>
    </location>
</feature>
<dbReference type="SUPFAM" id="SSF57667">
    <property type="entry name" value="beta-beta-alpha zinc fingers"/>
    <property type="match status" value="2"/>
</dbReference>
<dbReference type="EMBL" id="DS480418">
    <property type="protein sequence ID" value="EDO16744.1"/>
    <property type="molecule type" value="Genomic_DNA"/>
</dbReference>
<evidence type="ECO:0000256" key="9">
    <source>
        <dbReference type="ARBA" id="ARBA00023163"/>
    </source>
</evidence>
<feature type="compositionally biased region" description="Basic and acidic residues" evidence="12">
    <location>
        <begin position="417"/>
        <end position="427"/>
    </location>
</feature>
<dbReference type="RefSeq" id="XP_001644602.1">
    <property type="nucleotide sequence ID" value="XM_001644552.1"/>
</dbReference>
<dbReference type="GO" id="GO:0045944">
    <property type="term" value="P:positive regulation of transcription by RNA polymerase II"/>
    <property type="evidence" value="ECO:0007669"/>
    <property type="project" value="UniProtKB-ARBA"/>
</dbReference>
<dbReference type="InParanoid" id="A7TM07"/>
<dbReference type="GO" id="GO:0071467">
    <property type="term" value="P:cellular response to pH"/>
    <property type="evidence" value="ECO:0007669"/>
    <property type="project" value="UniProtKB-ARBA"/>
</dbReference>
<dbReference type="Proteomes" id="UP000000267">
    <property type="component" value="Unassembled WGS sequence"/>
</dbReference>
<dbReference type="GO" id="GO:0000978">
    <property type="term" value="F:RNA polymerase II cis-regulatory region sequence-specific DNA binding"/>
    <property type="evidence" value="ECO:0007669"/>
    <property type="project" value="TreeGrafter"/>
</dbReference>
<evidence type="ECO:0000256" key="2">
    <source>
        <dbReference type="ARBA" id="ARBA00004496"/>
    </source>
</evidence>
<evidence type="ECO:0000256" key="6">
    <source>
        <dbReference type="ARBA" id="ARBA00022771"/>
    </source>
</evidence>
<feature type="compositionally biased region" description="Polar residues" evidence="12">
    <location>
        <begin position="68"/>
        <end position="78"/>
    </location>
</feature>
<proteinExistence type="predicted"/>
<dbReference type="OrthoDB" id="8117402at2759"/>
<evidence type="ECO:0000256" key="12">
    <source>
        <dbReference type="SAM" id="MobiDB-lite"/>
    </source>
</evidence>
<dbReference type="FunFam" id="3.30.160.60:FF:000744">
    <property type="entry name" value="zinc finger E-box-binding homeobox 1"/>
    <property type="match status" value="1"/>
</dbReference>
<dbReference type="InterPro" id="IPR013087">
    <property type="entry name" value="Znf_C2H2_type"/>
</dbReference>
<dbReference type="PANTHER" id="PTHR23226:SF416">
    <property type="entry name" value="FI01424P"/>
    <property type="match status" value="1"/>
</dbReference>
<dbReference type="PROSITE" id="PS50157">
    <property type="entry name" value="ZINC_FINGER_C2H2_2"/>
    <property type="match status" value="3"/>
</dbReference>
<feature type="region of interest" description="Disordered" evidence="12">
    <location>
        <begin position="40"/>
        <end position="78"/>
    </location>
</feature>
<evidence type="ECO:0000256" key="5">
    <source>
        <dbReference type="ARBA" id="ARBA00022737"/>
    </source>
</evidence>
<dbReference type="eggNOG" id="KOG1721">
    <property type="taxonomic scope" value="Eukaryota"/>
</dbReference>
<evidence type="ECO:0000259" key="13">
    <source>
        <dbReference type="PROSITE" id="PS50157"/>
    </source>
</evidence>
<dbReference type="InterPro" id="IPR036236">
    <property type="entry name" value="Znf_C2H2_sf"/>
</dbReference>
<evidence type="ECO:0000256" key="8">
    <source>
        <dbReference type="ARBA" id="ARBA00023015"/>
    </source>
</evidence>
<evidence type="ECO:0000313" key="14">
    <source>
        <dbReference type="EMBL" id="EDO16744.1"/>
    </source>
</evidence>
<dbReference type="GeneID" id="5544911"/>
<dbReference type="Pfam" id="PF00096">
    <property type="entry name" value="zf-C2H2"/>
    <property type="match status" value="2"/>
</dbReference>
<keyword evidence="3" id="KW-0963">Cytoplasm</keyword>
<dbReference type="PANTHER" id="PTHR23226">
    <property type="entry name" value="ZINC FINGER AND SCAN DOMAIN-CONTAINING"/>
    <property type="match status" value="1"/>
</dbReference>
<feature type="domain" description="C2H2-type" evidence="13">
    <location>
        <begin position="521"/>
        <end position="548"/>
    </location>
</feature>
<sequence length="614" mass="68836">MNNDDMFDNVNLSPTEFLDMGGSTGNDDIIQDYLSRLSFPPKQTNTQQQQQQQHQQQQQQQQQQQHQSPQSELNMDSQFSQSLSSNAFVHDNTGNNDRVHGVEVVIDNNDNNRNNNIFDDSINSRNRTSQPIGTNIISQSQNDNILDPFMENLNVNVNVTEQNQTGLQHLELGNINDSWNDHGNFLSPVAASNNNDDSESVYSSASSFNLAVNYGNNDLALSPAVSYLTAGEDDLDDAASLMSGNSNYLLPVNSHGYKHVTTLDELDQLLDSVLPDVHATDFDFQNVNNIDDNIRNLSADLEALNQDRSLSNTPVTTPTISVQNFDTDSSQITPSNQFVPIPTINIQVNDISSIDSTMQTNRQDRNNLETGGLLTPNTQTNDNQHEEMRQGRISRRRRSTTSRTPSRSRTRSMSPESKARSLSENRDKLLEMADMGIKIEQTENNEALQLQTPSTESKTDEITVPLPLIDGETSQNLAGSTRRKFSQKNPSIYACPVCDKKFTRPYNLKSHKRTHTNERPFSCSQCGKTFAREHDRKRHEDLHTGKKRYVCGGKLKSGESWGCGKRFARSDALGRHFKTESGRKCITPLYEEASRERGAVQDTTDLLLNGDPIM</sequence>
<keyword evidence="9" id="KW-0804">Transcription</keyword>
<evidence type="ECO:0000256" key="11">
    <source>
        <dbReference type="PROSITE-ProRule" id="PRU00042"/>
    </source>
</evidence>
<organism evidence="15">
    <name type="scientific">Vanderwaltozyma polyspora (strain ATCC 22028 / DSM 70294 / BCRC 21397 / CBS 2163 / NBRC 10782 / NRRL Y-8283 / UCD 57-17)</name>
    <name type="common">Kluyveromyces polysporus</name>
    <dbReference type="NCBI Taxonomy" id="436907"/>
    <lineage>
        <taxon>Eukaryota</taxon>
        <taxon>Fungi</taxon>
        <taxon>Dikarya</taxon>
        <taxon>Ascomycota</taxon>
        <taxon>Saccharomycotina</taxon>
        <taxon>Saccharomycetes</taxon>
        <taxon>Saccharomycetales</taxon>
        <taxon>Saccharomycetaceae</taxon>
        <taxon>Vanderwaltozyma</taxon>
    </lineage>
</organism>
<dbReference type="AlphaFoldDB" id="A7TM07"/>
<dbReference type="GO" id="GO:0005634">
    <property type="term" value="C:nucleus"/>
    <property type="evidence" value="ECO:0007669"/>
    <property type="project" value="UniProtKB-SubCell"/>
</dbReference>
<gene>
    <name evidence="14" type="ORF">Kpol_1003p50</name>
</gene>
<dbReference type="FunFam" id="3.30.160.60:FF:000181">
    <property type="entry name" value="C2H2 type zinc finger protein"/>
    <property type="match status" value="1"/>
</dbReference>
<dbReference type="Gene3D" id="3.30.160.60">
    <property type="entry name" value="Classic Zinc Finger"/>
    <property type="match status" value="3"/>
</dbReference>
<evidence type="ECO:0000256" key="3">
    <source>
        <dbReference type="ARBA" id="ARBA00022490"/>
    </source>
</evidence>
<dbReference type="FunFam" id="3.30.160.60:FF:000239">
    <property type="entry name" value="C2H2 type zinc finger protein"/>
    <property type="match status" value="1"/>
</dbReference>
<dbReference type="FunCoup" id="A7TM07">
    <property type="interactions" value="808"/>
</dbReference>
<dbReference type="GO" id="GO:0008270">
    <property type="term" value="F:zinc ion binding"/>
    <property type="evidence" value="ECO:0007669"/>
    <property type="project" value="UniProtKB-KW"/>
</dbReference>
<keyword evidence="8" id="KW-0805">Transcription regulation</keyword>
<keyword evidence="10" id="KW-0539">Nucleus</keyword>